<evidence type="ECO:0000256" key="4">
    <source>
        <dbReference type="ARBA" id="ARBA00023038"/>
    </source>
</evidence>
<accession>A0A8X7X4K2</accession>
<dbReference type="InterPro" id="IPR055297">
    <property type="entry name" value="NEBU/NEBL"/>
</dbReference>
<dbReference type="FunFam" id="2.10.110.10:FF:000110">
    <property type="entry name" value="Nebulin related anchoring protein"/>
    <property type="match status" value="1"/>
</dbReference>
<dbReference type="SUPFAM" id="SSF57716">
    <property type="entry name" value="Glucocorticoid receptor-like (DNA-binding domain)"/>
    <property type="match status" value="1"/>
</dbReference>
<name>A0A8X7X4K2_POLSE</name>
<organism evidence="9 10">
    <name type="scientific">Polypterus senegalus</name>
    <name type="common">Senegal bichir</name>
    <dbReference type="NCBI Taxonomy" id="55291"/>
    <lineage>
        <taxon>Eukaryota</taxon>
        <taxon>Metazoa</taxon>
        <taxon>Chordata</taxon>
        <taxon>Craniata</taxon>
        <taxon>Vertebrata</taxon>
        <taxon>Euteleostomi</taxon>
        <taxon>Actinopterygii</taxon>
        <taxon>Polypteriformes</taxon>
        <taxon>Polypteridae</taxon>
        <taxon>Polypterus</taxon>
    </lineage>
</organism>
<evidence type="ECO:0000256" key="2">
    <source>
        <dbReference type="ARBA" id="ARBA00022737"/>
    </source>
</evidence>
<dbReference type="PROSITE" id="PS00478">
    <property type="entry name" value="LIM_DOMAIN_1"/>
    <property type="match status" value="1"/>
</dbReference>
<feature type="domain" description="LIM zinc-binding" evidence="8">
    <location>
        <begin position="4"/>
        <end position="64"/>
    </location>
</feature>
<dbReference type="SMART" id="SM00132">
    <property type="entry name" value="LIM"/>
    <property type="match status" value="1"/>
</dbReference>
<dbReference type="EMBL" id="JAATIS010004040">
    <property type="protein sequence ID" value="KAG2462318.1"/>
    <property type="molecule type" value="Genomic_DNA"/>
</dbReference>
<dbReference type="OrthoDB" id="9295290at2759"/>
<keyword evidence="10" id="KW-1185">Reference proteome</keyword>
<dbReference type="Gene3D" id="2.10.110.10">
    <property type="entry name" value="Cysteine Rich Protein"/>
    <property type="match status" value="1"/>
</dbReference>
<dbReference type="InterPro" id="IPR001781">
    <property type="entry name" value="Znf_LIM"/>
</dbReference>
<dbReference type="GO" id="GO:0046872">
    <property type="term" value="F:metal ion binding"/>
    <property type="evidence" value="ECO:0007669"/>
    <property type="project" value="UniProtKB-KW"/>
</dbReference>
<dbReference type="PROSITE" id="PS50023">
    <property type="entry name" value="LIM_DOMAIN_2"/>
    <property type="match status" value="1"/>
</dbReference>
<dbReference type="Pfam" id="PF00880">
    <property type="entry name" value="Nebulin"/>
    <property type="match status" value="22"/>
</dbReference>
<dbReference type="InterPro" id="IPR000900">
    <property type="entry name" value="Nebulin_repeat"/>
</dbReference>
<dbReference type="PANTHER" id="PTHR11039">
    <property type="entry name" value="NEBULIN"/>
    <property type="match status" value="1"/>
</dbReference>
<feature type="non-terminal residue" evidence="9">
    <location>
        <position position="1"/>
    </location>
</feature>
<evidence type="ECO:0000256" key="6">
    <source>
        <dbReference type="PROSITE-ProRule" id="PRU00125"/>
    </source>
</evidence>
<evidence type="ECO:0000256" key="5">
    <source>
        <dbReference type="ARBA" id="ARBA00023203"/>
    </source>
</evidence>
<protein>
    <submittedName>
        <fullName evidence="9">NRAP protein</fullName>
    </submittedName>
</protein>
<evidence type="ECO:0000256" key="1">
    <source>
        <dbReference type="ARBA" id="ARBA00022723"/>
    </source>
</evidence>
<comment type="caution">
    <text evidence="9">The sequence shown here is derived from an EMBL/GenBank/DDBJ whole genome shotgun (WGS) entry which is preliminary data.</text>
</comment>
<keyword evidence="4 6" id="KW-0440">LIM domain</keyword>
<evidence type="ECO:0000256" key="7">
    <source>
        <dbReference type="SAM" id="MobiDB-lite"/>
    </source>
</evidence>
<dbReference type="GO" id="GO:0071691">
    <property type="term" value="P:cardiac muscle thin filament assembly"/>
    <property type="evidence" value="ECO:0007669"/>
    <property type="project" value="TreeGrafter"/>
</dbReference>
<feature type="compositionally biased region" description="Basic residues" evidence="7">
    <location>
        <begin position="1726"/>
        <end position="1738"/>
    </location>
</feature>
<evidence type="ECO:0000313" key="9">
    <source>
        <dbReference type="EMBL" id="KAG2462318.1"/>
    </source>
</evidence>
<dbReference type="GO" id="GO:0051015">
    <property type="term" value="F:actin filament binding"/>
    <property type="evidence" value="ECO:0007669"/>
    <property type="project" value="InterPro"/>
</dbReference>
<dbReference type="CDD" id="cd09446">
    <property type="entry name" value="LIM_N_RAP"/>
    <property type="match status" value="1"/>
</dbReference>
<dbReference type="Proteomes" id="UP000886611">
    <property type="component" value="Unassembled WGS sequence"/>
</dbReference>
<keyword evidence="2" id="KW-0677">Repeat</keyword>
<evidence type="ECO:0000256" key="3">
    <source>
        <dbReference type="ARBA" id="ARBA00022833"/>
    </source>
</evidence>
<evidence type="ECO:0000313" key="10">
    <source>
        <dbReference type="Proteomes" id="UP000886611"/>
    </source>
</evidence>
<dbReference type="PANTHER" id="PTHR11039:SF39">
    <property type="entry name" value="NEBULIN-RELATED-ANCHORING PROTEIN"/>
    <property type="match status" value="1"/>
</dbReference>
<feature type="region of interest" description="Disordered" evidence="7">
    <location>
        <begin position="1710"/>
        <end position="1738"/>
    </location>
</feature>
<dbReference type="Pfam" id="PF00412">
    <property type="entry name" value="LIM"/>
    <property type="match status" value="1"/>
</dbReference>
<dbReference type="SMART" id="SM00227">
    <property type="entry name" value="NEBU"/>
    <property type="match status" value="44"/>
</dbReference>
<dbReference type="GO" id="GO:0030018">
    <property type="term" value="C:Z disc"/>
    <property type="evidence" value="ECO:0007669"/>
    <property type="project" value="InterPro"/>
</dbReference>
<keyword evidence="3 6" id="KW-0862">Zinc</keyword>
<proteinExistence type="predicted"/>
<keyword evidence="5" id="KW-0009">Actin-binding</keyword>
<evidence type="ECO:0000259" key="8">
    <source>
        <dbReference type="PROSITE" id="PS50023"/>
    </source>
</evidence>
<gene>
    <name evidence="9" type="primary">Nrap</name>
    <name evidence="9" type="ORF">GTO96_0001710</name>
</gene>
<reference evidence="9 10" key="1">
    <citation type="journal article" date="2021" name="Cell">
        <title>Tracing the genetic footprints of vertebrate landing in non-teleost ray-finned fishes.</title>
        <authorList>
            <person name="Bi X."/>
            <person name="Wang K."/>
            <person name="Yang L."/>
            <person name="Pan H."/>
            <person name="Jiang H."/>
            <person name="Wei Q."/>
            <person name="Fang M."/>
            <person name="Yu H."/>
            <person name="Zhu C."/>
            <person name="Cai Y."/>
            <person name="He Y."/>
            <person name="Gan X."/>
            <person name="Zeng H."/>
            <person name="Yu D."/>
            <person name="Zhu Y."/>
            <person name="Jiang H."/>
            <person name="Qiu Q."/>
            <person name="Yang H."/>
            <person name="Zhang Y.E."/>
            <person name="Wang W."/>
            <person name="Zhu M."/>
            <person name="He S."/>
            <person name="Zhang G."/>
        </authorList>
    </citation>
    <scope>NUCLEOTIDE SEQUENCE [LARGE SCALE GENOMIC DNA]</scope>
    <source>
        <strain evidence="9">Bchr_013</strain>
    </source>
</reference>
<dbReference type="PRINTS" id="PR00510">
    <property type="entry name" value="NEBULIN"/>
</dbReference>
<keyword evidence="1 6" id="KW-0479">Metal-binding</keyword>
<feature type="non-terminal residue" evidence="9">
    <location>
        <position position="1738"/>
    </location>
</feature>
<dbReference type="InterPro" id="IPR013998">
    <property type="entry name" value="Nebulin-like"/>
</dbReference>
<sequence>MNIQTCARCGFVVYPAEKINCIGQNWHKSCFHCEICKMTLTANNCVSYKKKPYCQVHNPKLNTFTSVYETPFNINARKQSQAVSEVKYREEGEKYKSIFHWDIKSREVEHTCNLSHIASQTEYKHGHEEHLSKYTSVTDTPQILHSKATSQLASDVKYVEDYQQLKGKGSFPAMITPGYQLTKKANILASDVEYKRGHEERVSKYTSVAETPDVLLAKTSGQLSSDYAYTEEYQQQRGKGSYPALITPAYQIAKKANELASNIKYHQKYETEIKGKGSSEVAAGNVEQYAYPEDYEQHRGKGSFPAMITPAYNIAKKANDLASDVKYKKDLLKMKGAAQYHTLASDENLTLKSAQKINKLVSEVAYKKDLENIKGHSINYCETPQFKNVSRISKYTSDVQYKQNYQSQMKGHYEGTGMDRKTLHAIKVKNLASNVAYKSDYEQDKNSQVEYNYPATMTPSYLTQKKLEPLKDVNYKQHIDRVKYTTVTDTPDIMQAKINARQFSDLNYRSQYEKTKTKYTLPQDVPQIKKAKANSELFSDIKYKQNWENTKSKACDINLDSFSLRAAKASRDLASDIKYKEAYAKVKDKAVGVNMSDSKTLHSLQVSKMSSEIAYKKDSKDVQSKCHLPMDMVSVSHAKKAQSLASDLDYRKRLHEYTVLPDDIKVKWAKKAYNLQSENQYRADLSWMKGVGWVTEGSLDVQQAKKAGDLVSENKYRQKVDAMKFTQVAETPLIKHAKKSQELQSDLMYKAGTEQTLHQYTLSKDEPLFRQAKANAEYLSQKAYRSMWEKQKDKGFELRLDALSILAAKAKRDLASDIKYKEEYEKTRGKMIGVKGIQGDSQLAHSMQVSKLSSDLEYKKEYEDSKTRYITSLDMLSLVHAKKAQELATDTQYKTSLHQYTSLPTDMKVEWAKKAYGIQSDNQYKSDLNWMKGVGWMVAGSLDVEQAKKAGTLVSENKYRQHPYALKYTSVQDTPEMLQAKISYKQAVDRIYKEKGENTKHRYTAVSDLPEHVQAKLNADHISETRYKESWKKLRDAGYTLKLDAIPFQSAKTSGAIISDYKYKEAFEKTKGHMIGLKSLEDDMKMAHSVQAGKLQSDIKYKQESEKTRSQFYLPMDMIDFVHAKKVQSLVSDQDYKHILHQYTSLPDDMKLQWAKKSYELQSEKLYRSDLNFLRGVAWISTGAVQIEGSKRATDLISEKKYRQQPYSFKHTAVTDSLDLLHAKLSSTIANERLYKEAGETSRHHYTLNPNQPGLMLAKMNAANFSESRYRESWNKLRAQGYTLTTEAIPFKTAKSSGSFASDYNYKHNFVLEKGKHIGSRSIFDDPKLLHCLQMAKLQSDQCYRKEFKDTSGQFHLPLDMVNLVHAKKAQTLASNLDYKSQSHSYTLLCDDMKVQWATKAHKLLSEKLYKSDLNFMKGVGWIPIGTPQIETAKKAGELVSEKKYRQHPDHLKHTAVADSLDVLHAKNSYLQCSERLYRSGNSESMHQYTLPPDHPDFIRARMNAQHISDKVYKTSWDQVRSAGYDLRLDAIPFQTAKASREIASDFRYKEAFIKDKGQMIGFHSVDDDPRMKHFLSVGKLQSANEYKKQFQENRSHYKILADQPGFVHAKKSQQQASNLSYRQHLHQYTCDPEQLNLRHAKQAYKLQSDVNYKSDLNWLKGIGWTPPGSYKVEMARRAAELGYSQGLDPQDAAAQPEQSMVSQNLQNEEFQQSGVNPDATEILSVKKKKGYTPKKMM</sequence>
<dbReference type="PROSITE" id="PS51216">
    <property type="entry name" value="NEBULIN"/>
    <property type="match status" value="31"/>
</dbReference>